<proteinExistence type="predicted"/>
<reference evidence="3" key="1">
    <citation type="journal article" date="2019" name="Int. J. Syst. Evol. Microbiol.">
        <title>The Global Catalogue of Microorganisms (GCM) 10K type strain sequencing project: providing services to taxonomists for standard genome sequencing and annotation.</title>
        <authorList>
            <consortium name="The Broad Institute Genomics Platform"/>
            <consortium name="The Broad Institute Genome Sequencing Center for Infectious Disease"/>
            <person name="Wu L."/>
            <person name="Ma J."/>
        </authorList>
    </citation>
    <scope>NUCLEOTIDE SEQUENCE [LARGE SCALE GENOMIC DNA]</scope>
    <source>
        <strain evidence="3">CCM 8903</strain>
    </source>
</reference>
<keyword evidence="1" id="KW-1133">Transmembrane helix</keyword>
<evidence type="ECO:0000256" key="1">
    <source>
        <dbReference type="SAM" id="Phobius"/>
    </source>
</evidence>
<accession>A0ABW4E810</accession>
<feature type="transmembrane region" description="Helical" evidence="1">
    <location>
        <begin position="45"/>
        <end position="63"/>
    </location>
</feature>
<dbReference type="EMBL" id="JBHTON010000021">
    <property type="protein sequence ID" value="MFD1485123.1"/>
    <property type="molecule type" value="Genomic_DNA"/>
</dbReference>
<comment type="caution">
    <text evidence="2">The sequence shown here is derived from an EMBL/GenBank/DDBJ whole genome shotgun (WGS) entry which is preliminary data.</text>
</comment>
<keyword evidence="1" id="KW-0472">Membrane</keyword>
<evidence type="ECO:0000313" key="2">
    <source>
        <dbReference type="EMBL" id="MFD1485123.1"/>
    </source>
</evidence>
<dbReference type="Proteomes" id="UP001597252">
    <property type="component" value="Unassembled WGS sequence"/>
</dbReference>
<keyword evidence="3" id="KW-1185">Reference proteome</keyword>
<gene>
    <name evidence="2" type="ORF">ACFQ5J_07765</name>
</gene>
<sequence>MHEPQQPANPAGLKLIKLITALIGVACCTVGGATSVAALKHGTSLGWPILTLVIGFALIQHATKHSRH</sequence>
<name>A0ABW4E810_9LACO</name>
<dbReference type="RefSeq" id="WP_125753995.1">
    <property type="nucleotide sequence ID" value="NZ_JBHTON010000021.1"/>
</dbReference>
<evidence type="ECO:0000313" key="3">
    <source>
        <dbReference type="Proteomes" id="UP001597252"/>
    </source>
</evidence>
<feature type="transmembrane region" description="Helical" evidence="1">
    <location>
        <begin position="15"/>
        <end position="39"/>
    </location>
</feature>
<organism evidence="2 3">
    <name type="scientific">Lacticaseibacillus baoqingensis</name>
    <dbReference type="NCBI Taxonomy" id="2486013"/>
    <lineage>
        <taxon>Bacteria</taxon>
        <taxon>Bacillati</taxon>
        <taxon>Bacillota</taxon>
        <taxon>Bacilli</taxon>
        <taxon>Lactobacillales</taxon>
        <taxon>Lactobacillaceae</taxon>
        <taxon>Lacticaseibacillus</taxon>
    </lineage>
</organism>
<protein>
    <submittedName>
        <fullName evidence="2">Uncharacterized protein</fullName>
    </submittedName>
</protein>
<keyword evidence="1" id="KW-0812">Transmembrane</keyword>